<sequence>MPWWKRIFALLGSEYGRTELRFVARSVGRTLHAGTPFVAPALAPDPPTEESAPGMDASLEVLTSQVVHDGWVPAGRRNEPWSSTYTRS</sequence>
<dbReference type="EMBL" id="CP163302">
    <property type="protein sequence ID" value="XDP45294.1"/>
    <property type="molecule type" value="Genomic_DNA"/>
</dbReference>
<reference evidence="1" key="1">
    <citation type="submission" date="2024-07" db="EMBL/GenBank/DDBJ databases">
        <authorList>
            <person name="fu j."/>
        </authorList>
    </citation>
    <scope>NUCLEOTIDE SEQUENCE</scope>
    <source>
        <strain evidence="1">P10A9</strain>
    </source>
</reference>
<protein>
    <submittedName>
        <fullName evidence="1">Uncharacterized protein</fullName>
    </submittedName>
</protein>
<dbReference type="AlphaFoldDB" id="A0AB39L525"/>
<dbReference type="KEGG" id="spue:AB5L97_18850"/>
<accession>A0AB39L525</accession>
<evidence type="ECO:0000313" key="1">
    <source>
        <dbReference type="EMBL" id="XDP45294.1"/>
    </source>
</evidence>
<organism evidence="1">
    <name type="scientific">Sinomonas puerhi</name>
    <dbReference type="NCBI Taxonomy" id="3238584"/>
    <lineage>
        <taxon>Bacteria</taxon>
        <taxon>Bacillati</taxon>
        <taxon>Actinomycetota</taxon>
        <taxon>Actinomycetes</taxon>
        <taxon>Micrococcales</taxon>
        <taxon>Micrococcaceae</taxon>
        <taxon>Sinomonas</taxon>
    </lineage>
</organism>
<proteinExistence type="predicted"/>
<gene>
    <name evidence="1" type="ORF">AB5L97_18850</name>
</gene>
<dbReference type="RefSeq" id="WP_369045850.1">
    <property type="nucleotide sequence ID" value="NZ_CP163302.1"/>
</dbReference>
<name>A0AB39L525_9MICC</name>